<feature type="non-terminal residue" evidence="1">
    <location>
        <position position="258"/>
    </location>
</feature>
<proteinExistence type="predicted"/>
<accession>X1TKB0</accession>
<reference evidence="1" key="1">
    <citation type="journal article" date="2014" name="Front. Microbiol.">
        <title>High frequency of phylogenetically diverse reductive dehalogenase-homologous genes in deep subseafloor sedimentary metagenomes.</title>
        <authorList>
            <person name="Kawai M."/>
            <person name="Futagami T."/>
            <person name="Toyoda A."/>
            <person name="Takaki Y."/>
            <person name="Nishi S."/>
            <person name="Hori S."/>
            <person name="Arai W."/>
            <person name="Tsubouchi T."/>
            <person name="Morono Y."/>
            <person name="Uchiyama I."/>
            <person name="Ito T."/>
            <person name="Fujiyama A."/>
            <person name="Inagaki F."/>
            <person name="Takami H."/>
        </authorList>
    </citation>
    <scope>NUCLEOTIDE SEQUENCE</scope>
    <source>
        <strain evidence="1">Expedition CK06-06</strain>
    </source>
</reference>
<dbReference type="AlphaFoldDB" id="X1TKB0"/>
<sequence length="258" mass="29178">MNIVEHKTEKMGDLINSIRCLVAKTVTAYIPSGLQNIYVVGSYSSGEVTILRDTCSDKICMSDIDVIVDVSPFTLLKCHIVNLAQKLSGILTSKIESEGIKTHASIHITSFTLFNSLRFLKAQNTVYLYELTPIDFSQKNYANASHMQCTPNKLDSMNLVFSSIADYVFTKLELVEDDTIHERTYMLAKRCLTILYSFMLFKGIHPRSYVMRISLARRNFDKLNEVLSDEDLQVLDALVEYKLTGDGEVLTQKLPVKP</sequence>
<organism evidence="1">
    <name type="scientific">marine sediment metagenome</name>
    <dbReference type="NCBI Taxonomy" id="412755"/>
    <lineage>
        <taxon>unclassified sequences</taxon>
        <taxon>metagenomes</taxon>
        <taxon>ecological metagenomes</taxon>
    </lineage>
</organism>
<gene>
    <name evidence="1" type="ORF">S12H4_34555</name>
</gene>
<evidence type="ECO:0000313" key="1">
    <source>
        <dbReference type="EMBL" id="GAI91801.1"/>
    </source>
</evidence>
<comment type="caution">
    <text evidence="1">The sequence shown here is derived from an EMBL/GenBank/DDBJ whole genome shotgun (WGS) entry which is preliminary data.</text>
</comment>
<protein>
    <recommendedName>
        <fullName evidence="2">Polymerase nucleotidyl transferase domain-containing protein</fullName>
    </recommendedName>
</protein>
<evidence type="ECO:0008006" key="2">
    <source>
        <dbReference type="Google" id="ProtNLM"/>
    </source>
</evidence>
<name>X1TKB0_9ZZZZ</name>
<dbReference type="EMBL" id="BARW01020455">
    <property type="protein sequence ID" value="GAI91801.1"/>
    <property type="molecule type" value="Genomic_DNA"/>
</dbReference>